<dbReference type="AlphaFoldDB" id="A0A1D8CX98"/>
<dbReference type="RefSeq" id="WP_069808453.1">
    <property type="nucleotide sequence ID" value="NZ_CP017305.1"/>
</dbReference>
<comment type="similarity">
    <text evidence="1">Belongs to the NAD(P)-dependent epimerase/dehydratase family. SDR39U1 subfamily.</text>
</comment>
<organism evidence="4 5">
    <name type="scientific">Chlorobaculum limnaeum</name>
    <dbReference type="NCBI Taxonomy" id="274537"/>
    <lineage>
        <taxon>Bacteria</taxon>
        <taxon>Pseudomonadati</taxon>
        <taxon>Chlorobiota</taxon>
        <taxon>Chlorobiia</taxon>
        <taxon>Chlorobiales</taxon>
        <taxon>Chlorobiaceae</taxon>
        <taxon>Chlorobaculum</taxon>
    </lineage>
</organism>
<dbReference type="STRING" id="274537.BIU88_00230"/>
<keyword evidence="5" id="KW-1185">Reference proteome</keyword>
<dbReference type="EMBL" id="CP017305">
    <property type="protein sequence ID" value="AOS82721.1"/>
    <property type="molecule type" value="Genomic_DNA"/>
</dbReference>
<dbReference type="OrthoDB" id="9801773at2"/>
<proteinExistence type="inferred from homology"/>
<evidence type="ECO:0000313" key="4">
    <source>
        <dbReference type="EMBL" id="AOS82721.1"/>
    </source>
</evidence>
<dbReference type="InterPro" id="IPR001509">
    <property type="entry name" value="Epimerase_deHydtase"/>
</dbReference>
<feature type="domain" description="NAD-dependent epimerase/dehydratase" evidence="2">
    <location>
        <begin position="5"/>
        <end position="228"/>
    </location>
</feature>
<gene>
    <name evidence="4" type="ORF">BIU88_00230</name>
</gene>
<dbReference type="NCBIfam" id="TIGR01777">
    <property type="entry name" value="yfcH"/>
    <property type="match status" value="1"/>
</dbReference>
<dbReference type="PANTHER" id="PTHR11092">
    <property type="entry name" value="SUGAR NUCLEOTIDE EPIMERASE RELATED"/>
    <property type="match status" value="1"/>
</dbReference>
<reference evidence="4" key="1">
    <citation type="submission" date="2016-09" db="EMBL/GenBank/DDBJ databases">
        <title>Genome sequence of Chlorobaculum limnaeum.</title>
        <authorList>
            <person name="Liu Z."/>
            <person name="Tank M."/>
            <person name="Bryant D.A."/>
        </authorList>
    </citation>
    <scope>NUCLEOTIDE SEQUENCE [LARGE SCALE GENOMIC DNA]</scope>
    <source>
        <strain evidence="4">DSM 1677</strain>
    </source>
</reference>
<dbReference type="InterPro" id="IPR013549">
    <property type="entry name" value="DUF1731"/>
</dbReference>
<dbReference type="PANTHER" id="PTHR11092:SF0">
    <property type="entry name" value="EPIMERASE FAMILY PROTEIN SDR39U1"/>
    <property type="match status" value="1"/>
</dbReference>
<evidence type="ECO:0000259" key="3">
    <source>
        <dbReference type="Pfam" id="PF08338"/>
    </source>
</evidence>
<dbReference type="Gene3D" id="3.40.50.720">
    <property type="entry name" value="NAD(P)-binding Rossmann-like Domain"/>
    <property type="match status" value="1"/>
</dbReference>
<feature type="domain" description="DUF1731" evidence="3">
    <location>
        <begin position="262"/>
        <end position="308"/>
    </location>
</feature>
<evidence type="ECO:0000259" key="2">
    <source>
        <dbReference type="Pfam" id="PF01370"/>
    </source>
</evidence>
<dbReference type="CDD" id="cd05242">
    <property type="entry name" value="SDR_a8"/>
    <property type="match status" value="1"/>
</dbReference>
<sequence length="313" mass="33767">MEGHIVITGATGVIGSEVARRLIKSGRKVVLFARSPQSAQAKVPGAAGYVRWDSDMAEGEWRASVDGAYGVVHLAGRPLLETRWTEEHKVACYDSRINGTRAIVSAMAAAAVKPKVFVSSSAIGYYGSFERCDETAPLTETASPGKDFLAKICYDWEKEAQPAEKPGTRVVLLRTGIVLSTRGGMLQKLMTPFSYFIGGPVGSGDQCLSWIHIDDEVSIILEALDNPAWSGPVNAVSPDPASMKEFADMLGSVMHRPALLPVPKFAVQILMGEGADYAVKGQKVIPGFLKEHDFHFAWPLLHEALADLVSRGI</sequence>
<dbReference type="Pfam" id="PF08338">
    <property type="entry name" value="DUF1731"/>
    <property type="match status" value="1"/>
</dbReference>
<dbReference type="Proteomes" id="UP000095185">
    <property type="component" value="Chromosome"/>
</dbReference>
<dbReference type="KEGG" id="clz:BIU88_00230"/>
<dbReference type="Pfam" id="PF01370">
    <property type="entry name" value="Epimerase"/>
    <property type="match status" value="1"/>
</dbReference>
<protein>
    <submittedName>
        <fullName evidence="4">TIGR01777 family protein</fullName>
    </submittedName>
</protein>
<name>A0A1D8CX98_CHLLM</name>
<evidence type="ECO:0000313" key="5">
    <source>
        <dbReference type="Proteomes" id="UP000095185"/>
    </source>
</evidence>
<accession>A0A1D8CX98</accession>
<dbReference type="InterPro" id="IPR036291">
    <property type="entry name" value="NAD(P)-bd_dom_sf"/>
</dbReference>
<dbReference type="SUPFAM" id="SSF51735">
    <property type="entry name" value="NAD(P)-binding Rossmann-fold domains"/>
    <property type="match status" value="1"/>
</dbReference>
<dbReference type="InterPro" id="IPR010099">
    <property type="entry name" value="SDR39U1"/>
</dbReference>
<evidence type="ECO:0000256" key="1">
    <source>
        <dbReference type="ARBA" id="ARBA00009353"/>
    </source>
</evidence>